<gene>
    <name evidence="3" type="ORF">EV702DRAFT_1048166</name>
</gene>
<name>A0A9P6ZPA6_9AGAM</name>
<evidence type="ECO:0000259" key="2">
    <source>
        <dbReference type="Pfam" id="PF12770"/>
    </source>
</evidence>
<dbReference type="AlphaFoldDB" id="A0A9P6ZPA6"/>
<sequence length="421" mass="46737">MVANILTQDSTGRPQLHQYPTSSQTLRAQQNSTGSADQNATDRAAIASYSKLTTQWEAVVAEIRNLKGFLWFLLPPSYEDLQIAVCHGSVIILIASEYFCNAIIVSVSGQPHHVPFPSLALSDLEMLKKHFVNVIWDTSCIGPKEPRTALIALLQTIWDEAMTTRVTPSFVAIRQDRPSTGQGMVLAAVDSELELVHKYVPPNVKFTHLSGEEATQASTLEALQCNTWVHLACHGKQNREHPSNSHFATRNKPLTLLNIMENNAVQAEFTFLSACHATCGDEKMPDEGQGDFVQSPSSRKLQTLVPMLSLHFPLSPILSAAQTFGPADLRTSDFAIASLETIKQIYEQVFLWPSGESPALEQEAFATMLLDWLMTLEESGTVLFKLYEELEIDSLTPDALLTVHNGVKHLRIEYLQEHWAS</sequence>
<feature type="region of interest" description="Disordered" evidence="1">
    <location>
        <begin position="1"/>
        <end position="39"/>
    </location>
</feature>
<dbReference type="Pfam" id="PF12770">
    <property type="entry name" value="CHAT"/>
    <property type="match status" value="1"/>
</dbReference>
<evidence type="ECO:0000256" key="1">
    <source>
        <dbReference type="SAM" id="MobiDB-lite"/>
    </source>
</evidence>
<proteinExistence type="predicted"/>
<dbReference type="EMBL" id="JABBWD010000047">
    <property type="protein sequence ID" value="KAG1773603.1"/>
    <property type="molecule type" value="Genomic_DNA"/>
</dbReference>
<accession>A0A9P6ZPA6</accession>
<reference evidence="3" key="1">
    <citation type="journal article" date="2020" name="New Phytol.">
        <title>Comparative genomics reveals dynamic genome evolution in host specialist ectomycorrhizal fungi.</title>
        <authorList>
            <person name="Lofgren L.A."/>
            <person name="Nguyen N.H."/>
            <person name="Vilgalys R."/>
            <person name="Ruytinx J."/>
            <person name="Liao H.L."/>
            <person name="Branco S."/>
            <person name="Kuo A."/>
            <person name="LaButti K."/>
            <person name="Lipzen A."/>
            <person name="Andreopoulos W."/>
            <person name="Pangilinan J."/>
            <person name="Riley R."/>
            <person name="Hundley H."/>
            <person name="Na H."/>
            <person name="Barry K."/>
            <person name="Grigoriev I.V."/>
            <person name="Stajich J.E."/>
            <person name="Kennedy P.G."/>
        </authorList>
    </citation>
    <scope>NUCLEOTIDE SEQUENCE</scope>
    <source>
        <strain evidence="3">DOB743</strain>
    </source>
</reference>
<dbReference type="Proteomes" id="UP000714275">
    <property type="component" value="Unassembled WGS sequence"/>
</dbReference>
<evidence type="ECO:0000313" key="4">
    <source>
        <dbReference type="Proteomes" id="UP000714275"/>
    </source>
</evidence>
<organism evidence="3 4">
    <name type="scientific">Suillus placidus</name>
    <dbReference type="NCBI Taxonomy" id="48579"/>
    <lineage>
        <taxon>Eukaryota</taxon>
        <taxon>Fungi</taxon>
        <taxon>Dikarya</taxon>
        <taxon>Basidiomycota</taxon>
        <taxon>Agaricomycotina</taxon>
        <taxon>Agaricomycetes</taxon>
        <taxon>Agaricomycetidae</taxon>
        <taxon>Boletales</taxon>
        <taxon>Suillineae</taxon>
        <taxon>Suillaceae</taxon>
        <taxon>Suillus</taxon>
    </lineage>
</organism>
<comment type="caution">
    <text evidence="3">The sequence shown here is derived from an EMBL/GenBank/DDBJ whole genome shotgun (WGS) entry which is preliminary data.</text>
</comment>
<protein>
    <recommendedName>
        <fullName evidence="2">CHAT domain-containing protein</fullName>
    </recommendedName>
</protein>
<evidence type="ECO:0000313" key="3">
    <source>
        <dbReference type="EMBL" id="KAG1773603.1"/>
    </source>
</evidence>
<dbReference type="InterPro" id="IPR024983">
    <property type="entry name" value="CHAT_dom"/>
</dbReference>
<dbReference type="OrthoDB" id="2638305at2759"/>
<feature type="domain" description="CHAT" evidence="2">
    <location>
        <begin position="186"/>
        <end position="283"/>
    </location>
</feature>
<keyword evidence="4" id="KW-1185">Reference proteome</keyword>